<organism evidence="1 2">
    <name type="scientific">Mesoplasma lactucae ATCC 49193</name>
    <dbReference type="NCBI Taxonomy" id="81460"/>
    <lineage>
        <taxon>Bacteria</taxon>
        <taxon>Bacillati</taxon>
        <taxon>Mycoplasmatota</taxon>
        <taxon>Mollicutes</taxon>
        <taxon>Entomoplasmatales</taxon>
        <taxon>Entomoplasmataceae</taxon>
        <taxon>Mesoplasma</taxon>
    </lineage>
</organism>
<evidence type="ECO:0000313" key="2">
    <source>
        <dbReference type="Proteomes" id="UP000232227"/>
    </source>
</evidence>
<reference evidence="1 2" key="1">
    <citation type="submission" date="2017-09" db="EMBL/GenBank/DDBJ databases">
        <title>SPAdes assembly of the Mesoplasma lactucae genome.</title>
        <authorList>
            <person name="Knight T.F."/>
            <person name="Rubinstein R."/>
            <person name="Citino T."/>
        </authorList>
    </citation>
    <scope>NUCLEOTIDE SEQUENCE [LARGE SCALE GENOMIC DNA]</scope>
    <source>
        <strain evidence="1 2">831-C4</strain>
    </source>
</reference>
<dbReference type="AlphaFoldDB" id="A0A291IRQ0"/>
<dbReference type="KEGG" id="mlac:CP520_01375"/>
<dbReference type="Proteomes" id="UP000232227">
    <property type="component" value="Chromosome"/>
</dbReference>
<protein>
    <submittedName>
        <fullName evidence="1">Uncharacterized protein</fullName>
    </submittedName>
</protein>
<keyword evidence="2" id="KW-1185">Reference proteome</keyword>
<dbReference type="RefSeq" id="WP_096862696.1">
    <property type="nucleotide sequence ID" value="NZ_CP023668.1"/>
</dbReference>
<sequence>MKTFKNVIDESSVKWIQDITKKETENIREEFGDIENMNLPISLPGMSIDKSDLNKEINKLSTEIGYLNNFSDVVAFTNTQKIDFKNSDGQISMGELQKLLGGANLMTGDASLAKILVKIQIGRTFKEVESVLSFIREIQNKIGKTTELSEVNEDDVLYLLNKGIKEDTEKLEKQVEASEDAQREIGEEAAIICSANSKWSDKNNAKEVINIYLDKNYHKLLSDDMTVEQLQSGNTKEFPEWLKINQTLAGLGMKIDFGQYLLKALEQDKK</sequence>
<accession>A0A291IRQ0</accession>
<dbReference type="EMBL" id="CP023668">
    <property type="protein sequence ID" value="ATG97408.1"/>
    <property type="molecule type" value="Genomic_DNA"/>
</dbReference>
<proteinExistence type="predicted"/>
<evidence type="ECO:0000313" key="1">
    <source>
        <dbReference type="EMBL" id="ATG97408.1"/>
    </source>
</evidence>
<gene>
    <name evidence="1" type="ORF">CP520_01375</name>
</gene>
<name>A0A291IRQ0_9MOLU</name>